<dbReference type="Proteomes" id="UP001175271">
    <property type="component" value="Unassembled WGS sequence"/>
</dbReference>
<name>A0AA39H7B2_9BILA</name>
<dbReference type="AlphaFoldDB" id="A0AA39H7B2"/>
<comment type="caution">
    <text evidence="1">The sequence shown here is derived from an EMBL/GenBank/DDBJ whole genome shotgun (WGS) entry which is preliminary data.</text>
</comment>
<sequence>MTGLQLNTDFRHDLRQSFDNSEETMFLHMPYFVKRAMNGVMIADECIVKGALSEVRKCAISSHENNHSLLDSLGTGGSSAPRFTYVECEFSEHKFGDPFLRWLSGFPKFTLFNLVCFKCNKKKKKSDGAASNPYRIYFLHK</sequence>
<dbReference type="EMBL" id="JAUCMV010000005">
    <property type="protein sequence ID" value="KAK0400094.1"/>
    <property type="molecule type" value="Genomic_DNA"/>
</dbReference>
<protein>
    <submittedName>
        <fullName evidence="1">Uncharacterized protein</fullName>
    </submittedName>
</protein>
<reference evidence="1" key="1">
    <citation type="submission" date="2023-06" db="EMBL/GenBank/DDBJ databases">
        <title>Genomic analysis of the entomopathogenic nematode Steinernema hermaphroditum.</title>
        <authorList>
            <person name="Schwarz E.M."/>
            <person name="Heppert J.K."/>
            <person name="Baniya A."/>
            <person name="Schwartz H.T."/>
            <person name="Tan C.-H."/>
            <person name="Antoshechkin I."/>
            <person name="Sternberg P.W."/>
            <person name="Goodrich-Blair H."/>
            <person name="Dillman A.R."/>
        </authorList>
    </citation>
    <scope>NUCLEOTIDE SEQUENCE</scope>
    <source>
        <strain evidence="1">PS9179</strain>
        <tissue evidence="1">Whole animal</tissue>
    </source>
</reference>
<proteinExistence type="predicted"/>
<accession>A0AA39H7B2</accession>
<evidence type="ECO:0000313" key="2">
    <source>
        <dbReference type="Proteomes" id="UP001175271"/>
    </source>
</evidence>
<gene>
    <name evidence="1" type="ORF">QR680_003353</name>
</gene>
<evidence type="ECO:0000313" key="1">
    <source>
        <dbReference type="EMBL" id="KAK0400094.1"/>
    </source>
</evidence>
<organism evidence="1 2">
    <name type="scientific">Steinernema hermaphroditum</name>
    <dbReference type="NCBI Taxonomy" id="289476"/>
    <lineage>
        <taxon>Eukaryota</taxon>
        <taxon>Metazoa</taxon>
        <taxon>Ecdysozoa</taxon>
        <taxon>Nematoda</taxon>
        <taxon>Chromadorea</taxon>
        <taxon>Rhabditida</taxon>
        <taxon>Tylenchina</taxon>
        <taxon>Panagrolaimomorpha</taxon>
        <taxon>Strongyloidoidea</taxon>
        <taxon>Steinernematidae</taxon>
        <taxon>Steinernema</taxon>
    </lineage>
</organism>
<keyword evidence="2" id="KW-1185">Reference proteome</keyword>